<dbReference type="Pfam" id="PF01381">
    <property type="entry name" value="HTH_3"/>
    <property type="match status" value="1"/>
</dbReference>
<evidence type="ECO:0000256" key="1">
    <source>
        <dbReference type="ARBA" id="ARBA00023125"/>
    </source>
</evidence>
<dbReference type="InterPro" id="IPR014710">
    <property type="entry name" value="RmlC-like_jellyroll"/>
</dbReference>
<dbReference type="CDD" id="cd00093">
    <property type="entry name" value="HTH_XRE"/>
    <property type="match status" value="1"/>
</dbReference>
<gene>
    <name evidence="3" type="ORF">H9625_04030</name>
</gene>
<dbReference type="EMBL" id="JACSPP010000007">
    <property type="protein sequence ID" value="MBD8039623.1"/>
    <property type="molecule type" value="Genomic_DNA"/>
</dbReference>
<dbReference type="SUPFAM" id="SSF47413">
    <property type="entry name" value="lambda repressor-like DNA-binding domains"/>
    <property type="match status" value="1"/>
</dbReference>
<dbReference type="InterPro" id="IPR001387">
    <property type="entry name" value="Cro/C1-type_HTH"/>
</dbReference>
<protein>
    <submittedName>
        <fullName evidence="3">Helix-turn-helix transcriptional regulator</fullName>
    </submittedName>
</protein>
<dbReference type="PANTHER" id="PTHR46797:SF19">
    <property type="entry name" value="BLL2473 PROTEIN"/>
    <property type="match status" value="1"/>
</dbReference>
<proteinExistence type="predicted"/>
<dbReference type="Proteomes" id="UP000620874">
    <property type="component" value="Unassembled WGS sequence"/>
</dbReference>
<dbReference type="RefSeq" id="WP_013617556.1">
    <property type="nucleotide sequence ID" value="NZ_JACSPP010000007.1"/>
</dbReference>
<dbReference type="Gene3D" id="2.60.120.10">
    <property type="entry name" value="Jelly Rolls"/>
    <property type="match status" value="1"/>
</dbReference>
<comment type="caution">
    <text evidence="3">The sequence shown here is derived from an EMBL/GenBank/DDBJ whole genome shotgun (WGS) entry which is preliminary data.</text>
</comment>
<dbReference type="SUPFAM" id="SSF51182">
    <property type="entry name" value="RmlC-like cupins"/>
    <property type="match status" value="1"/>
</dbReference>
<feature type="domain" description="HTH cro/C1-type" evidence="2">
    <location>
        <begin position="11"/>
        <end position="65"/>
    </location>
</feature>
<evidence type="ECO:0000313" key="3">
    <source>
        <dbReference type="EMBL" id="MBD8039623.1"/>
    </source>
</evidence>
<evidence type="ECO:0000313" key="4">
    <source>
        <dbReference type="Proteomes" id="UP000620874"/>
    </source>
</evidence>
<name>A0ABR8Y658_9BACT</name>
<organism evidence="3 4">
    <name type="scientific">Phocaeicola intestinalis</name>
    <dbReference type="NCBI Taxonomy" id="2762212"/>
    <lineage>
        <taxon>Bacteria</taxon>
        <taxon>Pseudomonadati</taxon>
        <taxon>Bacteroidota</taxon>
        <taxon>Bacteroidia</taxon>
        <taxon>Bacteroidales</taxon>
        <taxon>Bacteroidaceae</taxon>
        <taxon>Phocaeicola</taxon>
    </lineage>
</organism>
<keyword evidence="1" id="KW-0238">DNA-binding</keyword>
<dbReference type="Gene3D" id="1.10.260.40">
    <property type="entry name" value="lambda repressor-like DNA-binding domains"/>
    <property type="match status" value="1"/>
</dbReference>
<dbReference type="InterPro" id="IPR050807">
    <property type="entry name" value="TransReg_Diox_bact_type"/>
</dbReference>
<dbReference type="Pfam" id="PF07883">
    <property type="entry name" value="Cupin_2"/>
    <property type="match status" value="1"/>
</dbReference>
<dbReference type="CDD" id="cd02209">
    <property type="entry name" value="cupin_XRE_C"/>
    <property type="match status" value="1"/>
</dbReference>
<reference evidence="3 4" key="1">
    <citation type="submission" date="2020-08" db="EMBL/GenBank/DDBJ databases">
        <title>A Genomic Blueprint of the Chicken Gut Microbiome.</title>
        <authorList>
            <person name="Gilroy R."/>
            <person name="Ravi A."/>
            <person name="Getino M."/>
            <person name="Pursley I."/>
            <person name="Horton D.L."/>
            <person name="Alikhan N.-F."/>
            <person name="Baker D."/>
            <person name="Gharbi K."/>
            <person name="Hall N."/>
            <person name="Watson M."/>
            <person name="Adriaenssens E.M."/>
            <person name="Foster-Nyarko E."/>
            <person name="Jarju S."/>
            <person name="Secka A."/>
            <person name="Antonio M."/>
            <person name="Oren A."/>
            <person name="Chaudhuri R."/>
            <person name="La Ragione R.M."/>
            <person name="Hildebrand F."/>
            <person name="Pallen M.J."/>
        </authorList>
    </citation>
    <scope>NUCLEOTIDE SEQUENCE [LARGE SCALE GENOMIC DNA]</scope>
    <source>
        <strain evidence="3 4">Sa1CVN1</strain>
    </source>
</reference>
<evidence type="ECO:0000259" key="2">
    <source>
        <dbReference type="PROSITE" id="PS50943"/>
    </source>
</evidence>
<dbReference type="PROSITE" id="PS50943">
    <property type="entry name" value="HTH_CROC1"/>
    <property type="match status" value="1"/>
</dbReference>
<dbReference type="InterPro" id="IPR011051">
    <property type="entry name" value="RmlC_Cupin_sf"/>
</dbReference>
<dbReference type="InterPro" id="IPR013096">
    <property type="entry name" value="Cupin_2"/>
</dbReference>
<sequence>MDRTNIIGEKIKDLRTAKEISIDELAERTGLTAGQIERIENNIDIPSLAPLLKIARALGVRLGTFLDDQSEEDGPVVCRRGEADDTISFSNNAVDARQHMHYHSLSRSKADRHMEPFIIDIDANNDAFTLSAHEGEEFIMVLKGTLEINYGKYTYLLEEGDTIYYDSIVPHHVHAFEGQAAQILAVIYTPV</sequence>
<dbReference type="InterPro" id="IPR010982">
    <property type="entry name" value="Lambda_DNA-bd_dom_sf"/>
</dbReference>
<dbReference type="SMART" id="SM00530">
    <property type="entry name" value="HTH_XRE"/>
    <property type="match status" value="1"/>
</dbReference>
<dbReference type="PANTHER" id="PTHR46797">
    <property type="entry name" value="HTH-TYPE TRANSCRIPTIONAL REGULATOR"/>
    <property type="match status" value="1"/>
</dbReference>
<accession>A0ABR8Y658</accession>
<keyword evidence="4" id="KW-1185">Reference proteome</keyword>